<proteinExistence type="predicted"/>
<keyword evidence="2" id="KW-0472">Membrane</keyword>
<dbReference type="CDD" id="cd21904">
    <property type="entry name" value="TtfA-like"/>
    <property type="match status" value="1"/>
</dbReference>
<organism evidence="3 4">
    <name type="scientific">Haloechinothrix alba</name>
    <dbReference type="NCBI Taxonomy" id="664784"/>
    <lineage>
        <taxon>Bacteria</taxon>
        <taxon>Bacillati</taxon>
        <taxon>Actinomycetota</taxon>
        <taxon>Actinomycetes</taxon>
        <taxon>Pseudonocardiales</taxon>
        <taxon>Pseudonocardiaceae</taxon>
        <taxon>Haloechinothrix</taxon>
    </lineage>
</organism>
<protein>
    <recommendedName>
        <fullName evidence="5">Secreted protein</fullName>
    </recommendedName>
</protein>
<dbReference type="Proteomes" id="UP000198348">
    <property type="component" value="Unassembled WGS sequence"/>
</dbReference>
<sequence length="243" mass="26884">MGIPAWIWFVIAFVALVSGLALLATDRAREGQRNRERLRWADLRGWQFAEEDPRMVSHWTEGAMGYFGADAAVNVVAGTTFTSEGRRSVYIFDIETDRQIPAVVVAVRCGKAFPVLLELWLASVPFQRANMPELLGPAGQRYAFTDDVEAARSTITQDLVDAADELGGDVSVLWIEHDWVLAAVSANAGPSRLERLLRDVGEIADIIDPAEEEDGPDGRHVWQNPPDGVRPVDTMHERPHGDL</sequence>
<dbReference type="EMBL" id="FZNW01000014">
    <property type="protein sequence ID" value="SNR67300.1"/>
    <property type="molecule type" value="Genomic_DNA"/>
</dbReference>
<evidence type="ECO:0000256" key="1">
    <source>
        <dbReference type="SAM" id="MobiDB-lite"/>
    </source>
</evidence>
<evidence type="ECO:0008006" key="5">
    <source>
        <dbReference type="Google" id="ProtNLM"/>
    </source>
</evidence>
<dbReference type="AlphaFoldDB" id="A0A238Y8F9"/>
<accession>A0A238Y8F9</accession>
<keyword evidence="4" id="KW-1185">Reference proteome</keyword>
<keyword evidence="2" id="KW-0812">Transmembrane</keyword>
<dbReference type="RefSeq" id="WP_245818750.1">
    <property type="nucleotide sequence ID" value="NZ_FZNW01000014.1"/>
</dbReference>
<feature type="compositionally biased region" description="Basic and acidic residues" evidence="1">
    <location>
        <begin position="233"/>
        <end position="243"/>
    </location>
</feature>
<evidence type="ECO:0000313" key="4">
    <source>
        <dbReference type="Proteomes" id="UP000198348"/>
    </source>
</evidence>
<keyword evidence="2" id="KW-1133">Transmembrane helix</keyword>
<evidence type="ECO:0000313" key="3">
    <source>
        <dbReference type="EMBL" id="SNR67300.1"/>
    </source>
</evidence>
<feature type="transmembrane region" description="Helical" evidence="2">
    <location>
        <begin position="6"/>
        <end position="25"/>
    </location>
</feature>
<reference evidence="3 4" key="1">
    <citation type="submission" date="2017-06" db="EMBL/GenBank/DDBJ databases">
        <authorList>
            <person name="Kim H.J."/>
            <person name="Triplett B.A."/>
        </authorList>
    </citation>
    <scope>NUCLEOTIDE SEQUENCE [LARGE SCALE GENOMIC DNA]</scope>
    <source>
        <strain evidence="3 4">DSM 45207</strain>
    </source>
</reference>
<evidence type="ECO:0000256" key="2">
    <source>
        <dbReference type="SAM" id="Phobius"/>
    </source>
</evidence>
<dbReference type="InterPro" id="IPR049726">
    <property type="entry name" value="TtfA-like_core"/>
</dbReference>
<name>A0A238Y8F9_9PSEU</name>
<feature type="region of interest" description="Disordered" evidence="1">
    <location>
        <begin position="209"/>
        <end position="243"/>
    </location>
</feature>
<gene>
    <name evidence="3" type="ORF">SAMN06265360_11442</name>
</gene>